<gene>
    <name evidence="1" type="ORF">OCTVUL_1B005225</name>
</gene>
<reference evidence="1" key="1">
    <citation type="submission" date="2023-08" db="EMBL/GenBank/DDBJ databases">
        <authorList>
            <person name="Alioto T."/>
            <person name="Alioto T."/>
            <person name="Gomez Garrido J."/>
        </authorList>
    </citation>
    <scope>NUCLEOTIDE SEQUENCE</scope>
</reference>
<accession>A0AA36AQR2</accession>
<proteinExistence type="predicted"/>
<dbReference type="AlphaFoldDB" id="A0AA36AQR2"/>
<keyword evidence="2" id="KW-1185">Reference proteome</keyword>
<protein>
    <submittedName>
        <fullName evidence="1">Uncharacterized protein</fullName>
    </submittedName>
</protein>
<evidence type="ECO:0000313" key="1">
    <source>
        <dbReference type="EMBL" id="CAI9720615.1"/>
    </source>
</evidence>
<sequence>MKVKEILKGSGFTLRENWRRNLKRTDVPLDYFEALVAQERRKWRSMSFEAIRNFECERLINLQQKRTRVKYRNATPAGYRGSSVSCPQIGKSFKSLAGLKSHQTQTQVIQIILNH</sequence>
<evidence type="ECO:0000313" key="2">
    <source>
        <dbReference type="Proteomes" id="UP001162480"/>
    </source>
</evidence>
<organism evidence="1 2">
    <name type="scientific">Octopus vulgaris</name>
    <name type="common">Common octopus</name>
    <dbReference type="NCBI Taxonomy" id="6645"/>
    <lineage>
        <taxon>Eukaryota</taxon>
        <taxon>Metazoa</taxon>
        <taxon>Spiralia</taxon>
        <taxon>Lophotrochozoa</taxon>
        <taxon>Mollusca</taxon>
        <taxon>Cephalopoda</taxon>
        <taxon>Coleoidea</taxon>
        <taxon>Octopodiformes</taxon>
        <taxon>Octopoda</taxon>
        <taxon>Incirrata</taxon>
        <taxon>Octopodidae</taxon>
        <taxon>Octopus</taxon>
    </lineage>
</organism>
<dbReference type="Proteomes" id="UP001162480">
    <property type="component" value="Chromosome 4"/>
</dbReference>
<dbReference type="EMBL" id="OX597817">
    <property type="protein sequence ID" value="CAI9720615.1"/>
    <property type="molecule type" value="Genomic_DNA"/>
</dbReference>
<name>A0AA36AQR2_OCTVU</name>